<evidence type="ECO:0000313" key="4">
    <source>
        <dbReference type="Proteomes" id="UP000730618"/>
    </source>
</evidence>
<evidence type="ECO:0000256" key="1">
    <source>
        <dbReference type="SAM" id="Phobius"/>
    </source>
</evidence>
<evidence type="ECO:0000313" key="3">
    <source>
        <dbReference type="EMBL" id="CAG7659086.1"/>
    </source>
</evidence>
<keyword evidence="1" id="KW-0472">Membrane</keyword>
<accession>A0ABM8VUZ3</accession>
<dbReference type="PANTHER" id="PTHR34987:SF2">
    <property type="entry name" value="B, PUTATIVE (AFU_ORTHOLOGUE AFUA_7G05040)-RELATED"/>
    <property type="match status" value="1"/>
</dbReference>
<comment type="caution">
    <text evidence="3">The sequence shown here is derived from an EMBL/GenBank/DDBJ whole genome shotgun (WGS) entry which is preliminary data.</text>
</comment>
<reference evidence="3 4" key="1">
    <citation type="submission" date="2021-06" db="EMBL/GenBank/DDBJ databases">
        <authorList>
            <person name="Criscuolo A."/>
        </authorList>
    </citation>
    <scope>NUCLEOTIDE SEQUENCE [LARGE SCALE GENOMIC DNA]</scope>
    <source>
        <strain evidence="4">CIP 111802</strain>
    </source>
</reference>
<protein>
    <recommendedName>
        <fullName evidence="2">Alpha-L-rhamnosidase C-terminal domain-containing protein</fullName>
    </recommendedName>
</protein>
<dbReference type="RefSeq" id="WP_218103444.1">
    <property type="nucleotide sequence ID" value="NZ_CAJVCE010000059.1"/>
</dbReference>
<evidence type="ECO:0000259" key="2">
    <source>
        <dbReference type="Pfam" id="PF17390"/>
    </source>
</evidence>
<keyword evidence="1" id="KW-0812">Transmembrane</keyword>
<feature type="domain" description="Alpha-L-rhamnosidase C-terminal" evidence="2">
    <location>
        <begin position="112"/>
        <end position="169"/>
    </location>
</feature>
<proteinExistence type="predicted"/>
<dbReference type="InterPro" id="IPR035398">
    <property type="entry name" value="Bac_rhamnosid_C"/>
</dbReference>
<dbReference type="Proteomes" id="UP000730618">
    <property type="component" value="Unassembled WGS sequence"/>
</dbReference>
<sequence>MLWLYCICTTAVKNARLGSFAVYLLGVVVRVMKASPFFMLFVYRALEKHGDAALVLRMIRQRYGSMLDARATTLWENWQLFYKSATGGVKFQSASHAWAAMPLVFAAEQLLGINIAEAGFTKVIIAPKLFDLDYAEGTVVTPGGEYGVAVIRESGGIRVKATVPAGCEAWIGGELHREGTHHVLLPDAK</sequence>
<dbReference type="PANTHER" id="PTHR34987">
    <property type="entry name" value="C, PUTATIVE (AFU_ORTHOLOGUE AFUA_3G02880)-RELATED"/>
    <property type="match status" value="1"/>
</dbReference>
<keyword evidence="4" id="KW-1185">Reference proteome</keyword>
<gene>
    <name evidence="3" type="ORF">PAECIP111802_07357</name>
</gene>
<organism evidence="3 4">
    <name type="scientific">Paenibacillus allorhizosphaerae</name>
    <dbReference type="NCBI Taxonomy" id="2849866"/>
    <lineage>
        <taxon>Bacteria</taxon>
        <taxon>Bacillati</taxon>
        <taxon>Bacillota</taxon>
        <taxon>Bacilli</taxon>
        <taxon>Bacillales</taxon>
        <taxon>Paenibacillaceae</taxon>
        <taxon>Paenibacillus</taxon>
    </lineage>
</organism>
<feature type="transmembrane region" description="Helical" evidence="1">
    <location>
        <begin position="20"/>
        <end position="43"/>
    </location>
</feature>
<name>A0ABM8VUZ3_9BACL</name>
<dbReference type="EMBL" id="CAJVCE010000059">
    <property type="protein sequence ID" value="CAG7659086.1"/>
    <property type="molecule type" value="Genomic_DNA"/>
</dbReference>
<keyword evidence="1" id="KW-1133">Transmembrane helix</keyword>
<dbReference type="Pfam" id="PF17390">
    <property type="entry name" value="Bac_rhamnosid_C"/>
    <property type="match status" value="1"/>
</dbReference>